<feature type="compositionally biased region" description="Basic and acidic residues" evidence="2">
    <location>
        <begin position="173"/>
        <end position="187"/>
    </location>
</feature>
<accession>A0A368GDV2</accession>
<protein>
    <submittedName>
        <fullName evidence="3">Uncharacterized protein</fullName>
    </submittedName>
</protein>
<evidence type="ECO:0000313" key="3">
    <source>
        <dbReference type="EMBL" id="RCN40967.1"/>
    </source>
</evidence>
<feature type="compositionally biased region" description="Basic and acidic residues" evidence="2">
    <location>
        <begin position="53"/>
        <end position="66"/>
    </location>
</feature>
<evidence type="ECO:0000313" key="4">
    <source>
        <dbReference type="Proteomes" id="UP000252519"/>
    </source>
</evidence>
<keyword evidence="1" id="KW-0175">Coiled coil</keyword>
<name>A0A368GDV2_ANCCA</name>
<dbReference type="OrthoDB" id="5875802at2759"/>
<dbReference type="Proteomes" id="UP000252519">
    <property type="component" value="Unassembled WGS sequence"/>
</dbReference>
<feature type="region of interest" description="Disordered" evidence="2">
    <location>
        <begin position="142"/>
        <end position="201"/>
    </location>
</feature>
<evidence type="ECO:0000256" key="1">
    <source>
        <dbReference type="SAM" id="Coils"/>
    </source>
</evidence>
<feature type="compositionally biased region" description="Polar residues" evidence="2">
    <location>
        <begin position="68"/>
        <end position="79"/>
    </location>
</feature>
<dbReference type="EMBL" id="JOJR01000255">
    <property type="protein sequence ID" value="RCN40967.1"/>
    <property type="molecule type" value="Genomic_DNA"/>
</dbReference>
<dbReference type="AlphaFoldDB" id="A0A368GDV2"/>
<comment type="caution">
    <text evidence="3">The sequence shown here is derived from an EMBL/GenBank/DDBJ whole genome shotgun (WGS) entry which is preliminary data.</text>
</comment>
<feature type="compositionally biased region" description="Basic and acidic residues" evidence="2">
    <location>
        <begin position="18"/>
        <end position="32"/>
    </location>
</feature>
<proteinExistence type="predicted"/>
<keyword evidence="4" id="KW-1185">Reference proteome</keyword>
<evidence type="ECO:0000256" key="2">
    <source>
        <dbReference type="SAM" id="MobiDB-lite"/>
    </source>
</evidence>
<feature type="compositionally biased region" description="Low complexity" evidence="2">
    <location>
        <begin position="91"/>
        <end position="108"/>
    </location>
</feature>
<gene>
    <name evidence="3" type="ORF">ANCCAN_13072</name>
</gene>
<organism evidence="3 4">
    <name type="scientific">Ancylostoma caninum</name>
    <name type="common">Dog hookworm</name>
    <dbReference type="NCBI Taxonomy" id="29170"/>
    <lineage>
        <taxon>Eukaryota</taxon>
        <taxon>Metazoa</taxon>
        <taxon>Ecdysozoa</taxon>
        <taxon>Nematoda</taxon>
        <taxon>Chromadorea</taxon>
        <taxon>Rhabditida</taxon>
        <taxon>Rhabditina</taxon>
        <taxon>Rhabditomorpha</taxon>
        <taxon>Strongyloidea</taxon>
        <taxon>Ancylostomatidae</taxon>
        <taxon>Ancylostomatinae</taxon>
        <taxon>Ancylostoma</taxon>
    </lineage>
</organism>
<feature type="region of interest" description="Disordered" evidence="2">
    <location>
        <begin position="1"/>
        <end position="127"/>
    </location>
</feature>
<feature type="coiled-coil region" evidence="1">
    <location>
        <begin position="211"/>
        <end position="238"/>
    </location>
</feature>
<sequence>MRGSRRGTFPSRPGYPERGVEFFPRGRDDNRRPRNAPAPYPHDNRSDPGYARSGRDMGFTRRKDVPNGRSQEGFSQNTDSYRRGSQYITNERGGPSYGSRGYGPSESSNNNYSMSGESRMPPNENDNRYKYLNEGWYSEYKTVSSSAPAPPQPNPYRSRDQRDPRNGYGTQAHARENVERFRAEKGSHSVPDPSSNMSKYGYVNPSIARETRELEQRMAAIQRELDMLETDKKRLELYVRRHSSPPTIFLKGQSQSGFSWVRKRKKGAQRTTFICSPTTSICPIISQKFPTTAGCCSASKNRTRTRNPEKT</sequence>
<reference evidence="3 4" key="1">
    <citation type="submission" date="2014-10" db="EMBL/GenBank/DDBJ databases">
        <title>Draft genome of the hookworm Ancylostoma caninum.</title>
        <authorList>
            <person name="Mitreva M."/>
        </authorList>
    </citation>
    <scope>NUCLEOTIDE SEQUENCE [LARGE SCALE GENOMIC DNA]</scope>
    <source>
        <strain evidence="3 4">Baltimore</strain>
    </source>
</reference>